<organism evidence="1">
    <name type="scientific">marine sediment metagenome</name>
    <dbReference type="NCBI Taxonomy" id="412755"/>
    <lineage>
        <taxon>unclassified sequences</taxon>
        <taxon>metagenomes</taxon>
        <taxon>ecological metagenomes</taxon>
    </lineage>
</organism>
<proteinExistence type="predicted"/>
<evidence type="ECO:0000313" key="1">
    <source>
        <dbReference type="EMBL" id="GAG58642.1"/>
    </source>
</evidence>
<accession>X0ZKM6</accession>
<dbReference type="AlphaFoldDB" id="X0ZKM6"/>
<name>X0ZKM6_9ZZZZ</name>
<reference evidence="1" key="1">
    <citation type="journal article" date="2014" name="Front. Microbiol.">
        <title>High frequency of phylogenetically diverse reductive dehalogenase-homologous genes in deep subseafloor sedimentary metagenomes.</title>
        <authorList>
            <person name="Kawai M."/>
            <person name="Futagami T."/>
            <person name="Toyoda A."/>
            <person name="Takaki Y."/>
            <person name="Nishi S."/>
            <person name="Hori S."/>
            <person name="Arai W."/>
            <person name="Tsubouchi T."/>
            <person name="Morono Y."/>
            <person name="Uchiyama I."/>
            <person name="Ito T."/>
            <person name="Fujiyama A."/>
            <person name="Inagaki F."/>
            <person name="Takami H."/>
        </authorList>
    </citation>
    <scope>NUCLEOTIDE SEQUENCE</scope>
    <source>
        <strain evidence="1">Expedition CK06-06</strain>
    </source>
</reference>
<protein>
    <submittedName>
        <fullName evidence="1">Uncharacterized protein</fullName>
    </submittedName>
</protein>
<feature type="non-terminal residue" evidence="1">
    <location>
        <position position="93"/>
    </location>
</feature>
<gene>
    <name evidence="1" type="ORF">S01H4_19743</name>
</gene>
<sequence>MAGLTTANDITDLFSWAYAYAKAKNVDGGTVILHTHRLKKEKKQELRKIAKEQDNWIKGEFSLWKTLVKLPDWREYVTFYPHFHILATSKRGS</sequence>
<comment type="caution">
    <text evidence="1">The sequence shown here is derived from an EMBL/GenBank/DDBJ whole genome shotgun (WGS) entry which is preliminary data.</text>
</comment>
<dbReference type="EMBL" id="BART01008826">
    <property type="protein sequence ID" value="GAG58642.1"/>
    <property type="molecule type" value="Genomic_DNA"/>
</dbReference>